<evidence type="ECO:0000259" key="12">
    <source>
        <dbReference type="Pfam" id="PF00999"/>
    </source>
</evidence>
<dbReference type="PANTHER" id="PTHR43562:SF3">
    <property type="entry name" value="SODIUM ION_PROTON EXCHANGER (EUROFUNG)"/>
    <property type="match status" value="1"/>
</dbReference>
<dbReference type="GO" id="GO:1902600">
    <property type="term" value="P:proton transmembrane transport"/>
    <property type="evidence" value="ECO:0007669"/>
    <property type="project" value="InterPro"/>
</dbReference>
<dbReference type="GO" id="GO:0015297">
    <property type="term" value="F:antiporter activity"/>
    <property type="evidence" value="ECO:0007669"/>
    <property type="project" value="UniProtKB-KW"/>
</dbReference>
<feature type="transmembrane region" description="Helical" evidence="11">
    <location>
        <begin position="166"/>
        <end position="186"/>
    </location>
</feature>
<dbReference type="EMBL" id="LSRX01000236">
    <property type="protein sequence ID" value="OLQ03445.1"/>
    <property type="molecule type" value="Genomic_DNA"/>
</dbReference>
<feature type="transmembrane region" description="Helical" evidence="11">
    <location>
        <begin position="105"/>
        <end position="128"/>
    </location>
</feature>
<reference evidence="13 14" key="1">
    <citation type="submission" date="2016-02" db="EMBL/GenBank/DDBJ databases">
        <title>Genome analysis of coral dinoflagellate symbionts highlights evolutionary adaptations to a symbiotic lifestyle.</title>
        <authorList>
            <person name="Aranda M."/>
            <person name="Li Y."/>
            <person name="Liew Y.J."/>
            <person name="Baumgarten S."/>
            <person name="Simakov O."/>
            <person name="Wilson M."/>
            <person name="Piel J."/>
            <person name="Ashoor H."/>
            <person name="Bougouffa S."/>
            <person name="Bajic V.B."/>
            <person name="Ryu T."/>
            <person name="Ravasi T."/>
            <person name="Bayer T."/>
            <person name="Micklem G."/>
            <person name="Kim H."/>
            <person name="Bhak J."/>
            <person name="Lajeunesse T.C."/>
            <person name="Voolstra C.R."/>
        </authorList>
    </citation>
    <scope>NUCLEOTIDE SEQUENCE [LARGE SCALE GENOMIC DNA]</scope>
    <source>
        <strain evidence="13 14">CCMP2467</strain>
    </source>
</reference>
<organism evidence="13 14">
    <name type="scientific">Symbiodinium microadriaticum</name>
    <name type="common">Dinoflagellate</name>
    <name type="synonym">Zooxanthella microadriatica</name>
    <dbReference type="NCBI Taxonomy" id="2951"/>
    <lineage>
        <taxon>Eukaryota</taxon>
        <taxon>Sar</taxon>
        <taxon>Alveolata</taxon>
        <taxon>Dinophyceae</taxon>
        <taxon>Suessiales</taxon>
        <taxon>Symbiodiniaceae</taxon>
        <taxon>Symbiodinium</taxon>
    </lineage>
</organism>
<gene>
    <name evidence="13" type="primary">gerT</name>
    <name evidence="13" type="ORF">AK812_SmicGene13610</name>
</gene>
<dbReference type="Pfam" id="PF00999">
    <property type="entry name" value="Na_H_Exchanger"/>
    <property type="match status" value="1"/>
</dbReference>
<evidence type="ECO:0000256" key="10">
    <source>
        <dbReference type="SAM" id="MobiDB-lite"/>
    </source>
</evidence>
<dbReference type="OMA" id="IAYEDLY"/>
<keyword evidence="2" id="KW-0813">Transport</keyword>
<feature type="transmembrane region" description="Helical" evidence="11">
    <location>
        <begin position="25"/>
        <end position="43"/>
    </location>
</feature>
<proteinExistence type="predicted"/>
<evidence type="ECO:0000256" key="2">
    <source>
        <dbReference type="ARBA" id="ARBA00022448"/>
    </source>
</evidence>
<feature type="transmembrane region" description="Helical" evidence="11">
    <location>
        <begin position="381"/>
        <end position="401"/>
    </location>
</feature>
<evidence type="ECO:0000256" key="5">
    <source>
        <dbReference type="ARBA" id="ARBA00022989"/>
    </source>
</evidence>
<keyword evidence="4 11" id="KW-0812">Transmembrane</keyword>
<comment type="caution">
    <text evidence="13">The sequence shown here is derived from an EMBL/GenBank/DDBJ whole genome shotgun (WGS) entry which is preliminary data.</text>
</comment>
<dbReference type="Proteomes" id="UP000186817">
    <property type="component" value="Unassembled WGS sequence"/>
</dbReference>
<feature type="domain" description="Cation/H+ exchanger transmembrane" evidence="12">
    <location>
        <begin position="33"/>
        <end position="401"/>
    </location>
</feature>
<keyword evidence="6" id="KW-0915">Sodium</keyword>
<feature type="transmembrane region" description="Helical" evidence="11">
    <location>
        <begin position="347"/>
        <end position="369"/>
    </location>
</feature>
<keyword evidence="9" id="KW-0739">Sodium transport</keyword>
<feature type="transmembrane region" description="Helical" evidence="11">
    <location>
        <begin position="134"/>
        <end position="154"/>
    </location>
</feature>
<feature type="transmembrane region" description="Helical" evidence="11">
    <location>
        <begin position="292"/>
        <end position="310"/>
    </location>
</feature>
<feature type="region of interest" description="Disordered" evidence="10">
    <location>
        <begin position="627"/>
        <end position="662"/>
    </location>
</feature>
<keyword evidence="8 11" id="KW-0472">Membrane</keyword>
<evidence type="ECO:0000256" key="9">
    <source>
        <dbReference type="ARBA" id="ARBA00023201"/>
    </source>
</evidence>
<evidence type="ECO:0000256" key="11">
    <source>
        <dbReference type="SAM" id="Phobius"/>
    </source>
</evidence>
<accession>A0A1Q9E7Q1</accession>
<keyword evidence="5 11" id="KW-1133">Transmembrane helix</keyword>
<evidence type="ECO:0000256" key="8">
    <source>
        <dbReference type="ARBA" id="ARBA00023136"/>
    </source>
</evidence>
<comment type="subcellular location">
    <subcellularLocation>
        <location evidence="1">Membrane</location>
        <topology evidence="1">Multi-pass membrane protein</topology>
    </subcellularLocation>
</comment>
<feature type="transmembrane region" description="Helical" evidence="11">
    <location>
        <begin position="198"/>
        <end position="217"/>
    </location>
</feature>
<protein>
    <submittedName>
        <fullName evidence="13">Putative Na(+)/H(+) antiporter GerT</fullName>
    </submittedName>
</protein>
<evidence type="ECO:0000256" key="4">
    <source>
        <dbReference type="ARBA" id="ARBA00022692"/>
    </source>
</evidence>
<keyword evidence="14" id="KW-1185">Reference proteome</keyword>
<dbReference type="OrthoDB" id="1288932at2759"/>
<sequence length="662" mass="72058">MEMQLSQLGEAADHEYDEQEDFQRLYSFLLFIAALWIAGKLFARAGMPALVGEITIGILAGPHFGNLVPESEALMLEGELALVLLMIEAGLHVDMEMIQIVGLRALAVGLIGSFLPMGLGMLVASFALGLDPMAAFAIGAAMATMSTGIALNVMKAGGMLNQPTGQLVLAAATVNELVCIGLITEIDAIVAGGPWQSYVLPLVIMLLLVGFMSFVAVKLVPCLLDKVILPRIAKGNRENLVLGMLLVATAVYMPLCKYTGSSALLGAFLAGFCFCTDEHVHHTWNRQVKRIATFLMRFFFACSIGFTIPVEDFGDREVWGTALALFGCILGKLAMGIFALPLTKNEFLTLSFAWGSWGEFSFILALRAVRGNLLEGRNYSSLVLAVLISIIICPTALRCVLTRSAREANACIELAKHETDVCEEGKVHNVYYCLQTRSCAQWGQQGALLSVLGEVDCKIVDFRSFHPFHHVGTQHIVNELYLKDMRLQLALADQLDPTDQHKLDGRTAEILSEILRALHDAEVKIFRWQPGCGTVDLIQEVHHPGNVPCMAGDPSGEPPVHSIRRDGSFHEQLAAQRAHVAMERSMRWHQTEATRALDDYCYPGTPRAHHELDGYVHTGAHDAFDLSSVNGSDGRGADTGSDSASRTSSTSFSNTDDEPSQV</sequence>
<dbReference type="GO" id="GO:0016020">
    <property type="term" value="C:membrane"/>
    <property type="evidence" value="ECO:0007669"/>
    <property type="project" value="UniProtKB-SubCell"/>
</dbReference>
<feature type="transmembrane region" description="Helical" evidence="11">
    <location>
        <begin position="322"/>
        <end position="340"/>
    </location>
</feature>
<evidence type="ECO:0000313" key="13">
    <source>
        <dbReference type="EMBL" id="OLQ03445.1"/>
    </source>
</evidence>
<dbReference type="PANTHER" id="PTHR43562">
    <property type="entry name" value="NAPA-TYPE SODIUM/HYDROGEN ANTIPORTER"/>
    <property type="match status" value="1"/>
</dbReference>
<evidence type="ECO:0000313" key="14">
    <source>
        <dbReference type="Proteomes" id="UP000186817"/>
    </source>
</evidence>
<evidence type="ECO:0000256" key="6">
    <source>
        <dbReference type="ARBA" id="ARBA00023053"/>
    </source>
</evidence>
<keyword evidence="3" id="KW-0050">Antiport</keyword>
<name>A0A1Q9E7Q1_SYMMI</name>
<dbReference type="GO" id="GO:0006814">
    <property type="term" value="P:sodium ion transport"/>
    <property type="evidence" value="ECO:0007669"/>
    <property type="project" value="UniProtKB-KW"/>
</dbReference>
<dbReference type="Gene3D" id="1.20.1530.20">
    <property type="match status" value="1"/>
</dbReference>
<evidence type="ECO:0000256" key="1">
    <source>
        <dbReference type="ARBA" id="ARBA00004141"/>
    </source>
</evidence>
<dbReference type="AlphaFoldDB" id="A0A1Q9E7Q1"/>
<dbReference type="InterPro" id="IPR006153">
    <property type="entry name" value="Cation/H_exchanger_TM"/>
</dbReference>
<keyword evidence="7" id="KW-0406">Ion transport</keyword>
<evidence type="ECO:0000256" key="7">
    <source>
        <dbReference type="ARBA" id="ARBA00023065"/>
    </source>
</evidence>
<evidence type="ECO:0000256" key="3">
    <source>
        <dbReference type="ARBA" id="ARBA00022449"/>
    </source>
</evidence>
<feature type="compositionally biased region" description="Low complexity" evidence="10">
    <location>
        <begin position="638"/>
        <end position="654"/>
    </location>
</feature>
<dbReference type="InterPro" id="IPR038770">
    <property type="entry name" value="Na+/solute_symporter_sf"/>
</dbReference>